<dbReference type="InterPro" id="IPR048502">
    <property type="entry name" value="NamZ_N"/>
</dbReference>
<protein>
    <submittedName>
        <fullName evidence="3">DUF1343 domain-containing protein</fullName>
    </submittedName>
</protein>
<organism evidence="3">
    <name type="scientific">candidate division WOR-3 bacterium</name>
    <dbReference type="NCBI Taxonomy" id="2052148"/>
    <lineage>
        <taxon>Bacteria</taxon>
        <taxon>Bacteria division WOR-3</taxon>
    </lineage>
</organism>
<dbReference type="Gene3D" id="3.40.50.12170">
    <property type="entry name" value="Uncharacterised protein PF07075, DUF1343"/>
    <property type="match status" value="1"/>
</dbReference>
<evidence type="ECO:0000259" key="1">
    <source>
        <dbReference type="Pfam" id="PF07075"/>
    </source>
</evidence>
<dbReference type="GO" id="GO:0033922">
    <property type="term" value="F:peptidoglycan beta-N-acetylmuramidase activity"/>
    <property type="evidence" value="ECO:0007669"/>
    <property type="project" value="InterPro"/>
</dbReference>
<dbReference type="AlphaFoldDB" id="A0A7C4XKH3"/>
<dbReference type="PANTHER" id="PTHR42915:SF1">
    <property type="entry name" value="PEPTIDOGLYCAN BETA-N-ACETYLMURAMIDASE NAMZ"/>
    <property type="match status" value="1"/>
</dbReference>
<sequence>MKLGIDALLKNGFEGLHHRPLGLLTNLSATDSNLKPTFFHFKENRSINLKVAFAPEHGLYPALQDQVYIKDNKQKGIPIISIYGKRLFPPLKILKEIEIVVIDLVDIGTRYYTFLWSAILLIEKMALLNKKIVILDRPNPLNGLTVQGPILRKSFSSFVGLYPLPVRHGMTIGEVCNMLNKEYQIKADIEIVKMEGWKRKYHFPDCGLYWTLPSPNMPSFETACVYPGMCLLEGTNISEGRGTTKPFEVFGAPWIDEEELVKELNSRKISGVEFRPLKFIPTFHKYFKKVCGGAQVYVRDLKKFDPVSLGLEIIRTIKQLYPQKFAWRRPPYEFEKKKLPFDILIGNSWVRKAIENGEAVDSIKTRWAGEIEEFKRMRAQYLLY</sequence>
<dbReference type="PANTHER" id="PTHR42915">
    <property type="entry name" value="HYPOTHETICAL 460 KDA PROTEIN IN FEUA-SIGW INTERGENIC REGION [PRECURSOR]"/>
    <property type="match status" value="1"/>
</dbReference>
<evidence type="ECO:0000313" key="3">
    <source>
        <dbReference type="EMBL" id="HGV97377.1"/>
    </source>
</evidence>
<comment type="caution">
    <text evidence="3">The sequence shown here is derived from an EMBL/GenBank/DDBJ whole genome shotgun (WGS) entry which is preliminary data.</text>
</comment>
<accession>A0A7C4XKH3</accession>
<name>A0A7C4XKH3_UNCW3</name>
<dbReference type="EMBL" id="DTGZ01000069">
    <property type="protein sequence ID" value="HGV97377.1"/>
    <property type="molecule type" value="Genomic_DNA"/>
</dbReference>
<gene>
    <name evidence="3" type="ORF">ENV60_03660</name>
</gene>
<dbReference type="Pfam" id="PF20732">
    <property type="entry name" value="NamZ_C"/>
    <property type="match status" value="1"/>
</dbReference>
<dbReference type="Pfam" id="PF07075">
    <property type="entry name" value="NamZ_N"/>
    <property type="match status" value="1"/>
</dbReference>
<evidence type="ECO:0000259" key="2">
    <source>
        <dbReference type="Pfam" id="PF20732"/>
    </source>
</evidence>
<reference evidence="3" key="1">
    <citation type="journal article" date="2020" name="mSystems">
        <title>Genome- and Community-Level Interaction Insights into Carbon Utilization and Element Cycling Functions of Hydrothermarchaeota in Hydrothermal Sediment.</title>
        <authorList>
            <person name="Zhou Z."/>
            <person name="Liu Y."/>
            <person name="Xu W."/>
            <person name="Pan J."/>
            <person name="Luo Z.H."/>
            <person name="Li M."/>
        </authorList>
    </citation>
    <scope>NUCLEOTIDE SEQUENCE [LARGE SCALE GENOMIC DNA]</scope>
    <source>
        <strain evidence="3">SpSt-774</strain>
    </source>
</reference>
<dbReference type="Gene3D" id="3.90.1150.140">
    <property type="match status" value="1"/>
</dbReference>
<feature type="domain" description="Peptidoglycan beta-N-acetylmuramidase NamZ C-terminal" evidence="2">
    <location>
        <begin position="225"/>
        <end position="384"/>
    </location>
</feature>
<proteinExistence type="predicted"/>
<feature type="domain" description="Peptidoglycan beta-N-acetylmuramidase NamZ N-terminal" evidence="1">
    <location>
        <begin position="22"/>
        <end position="220"/>
    </location>
</feature>
<dbReference type="InterPro" id="IPR048503">
    <property type="entry name" value="NamZ_C"/>
</dbReference>
<dbReference type="InterPro" id="IPR008302">
    <property type="entry name" value="NamZ"/>
</dbReference>
<dbReference type="PIRSF" id="PIRSF016719">
    <property type="entry name" value="UCP016719"/>
    <property type="match status" value="1"/>
</dbReference>